<dbReference type="Proteomes" id="UP000541444">
    <property type="component" value="Unassembled WGS sequence"/>
</dbReference>
<dbReference type="AlphaFoldDB" id="A0A7J7LCH0"/>
<proteinExistence type="predicted"/>
<protein>
    <submittedName>
        <fullName evidence="1">Uncharacterized protein</fullName>
    </submittedName>
</protein>
<accession>A0A7J7LCH0</accession>
<evidence type="ECO:0000313" key="1">
    <source>
        <dbReference type="EMBL" id="KAF6140239.1"/>
    </source>
</evidence>
<reference evidence="1 2" key="1">
    <citation type="journal article" date="2020" name="IScience">
        <title>Genome Sequencing of the Endangered Kingdonia uniflora (Circaeasteraceae, Ranunculales) Reveals Potential Mechanisms of Evolutionary Specialization.</title>
        <authorList>
            <person name="Sun Y."/>
            <person name="Deng T."/>
            <person name="Zhang A."/>
            <person name="Moore M.J."/>
            <person name="Landis J.B."/>
            <person name="Lin N."/>
            <person name="Zhang H."/>
            <person name="Zhang X."/>
            <person name="Huang J."/>
            <person name="Zhang X."/>
            <person name="Sun H."/>
            <person name="Wang H."/>
        </authorList>
    </citation>
    <scope>NUCLEOTIDE SEQUENCE [LARGE SCALE GENOMIC DNA]</scope>
    <source>
        <strain evidence="1">TB1705</strain>
        <tissue evidence="1">Leaf</tissue>
    </source>
</reference>
<evidence type="ECO:0000313" key="2">
    <source>
        <dbReference type="Proteomes" id="UP000541444"/>
    </source>
</evidence>
<keyword evidence="2" id="KW-1185">Reference proteome</keyword>
<dbReference type="EMBL" id="JACGCM010002394">
    <property type="protein sequence ID" value="KAF6140239.1"/>
    <property type="molecule type" value="Genomic_DNA"/>
</dbReference>
<comment type="caution">
    <text evidence="1">The sequence shown here is derived from an EMBL/GenBank/DDBJ whole genome shotgun (WGS) entry which is preliminary data.</text>
</comment>
<name>A0A7J7LCH0_9MAGN</name>
<gene>
    <name evidence="1" type="ORF">GIB67_000287</name>
</gene>
<organism evidence="1 2">
    <name type="scientific">Kingdonia uniflora</name>
    <dbReference type="NCBI Taxonomy" id="39325"/>
    <lineage>
        <taxon>Eukaryota</taxon>
        <taxon>Viridiplantae</taxon>
        <taxon>Streptophyta</taxon>
        <taxon>Embryophyta</taxon>
        <taxon>Tracheophyta</taxon>
        <taxon>Spermatophyta</taxon>
        <taxon>Magnoliopsida</taxon>
        <taxon>Ranunculales</taxon>
        <taxon>Circaeasteraceae</taxon>
        <taxon>Kingdonia</taxon>
    </lineage>
</organism>
<sequence>MERGLRSPRLSPFLVVIPCRAQPSSFRCWADFGVMIVGYLIELAGGGVFVDYGVVMVAGVGFDGGGVIWVTAMAAVGLFHDSGGMSTRCCHWSFGLLARIDSAGALHRVIRRVYSS</sequence>